<dbReference type="PANTHER" id="PTHR45138:SF9">
    <property type="entry name" value="DIGUANYLATE CYCLASE DGCM-RELATED"/>
    <property type="match status" value="1"/>
</dbReference>
<dbReference type="FunFam" id="3.30.70.270:FF:000001">
    <property type="entry name" value="Diguanylate cyclase domain protein"/>
    <property type="match status" value="1"/>
</dbReference>
<evidence type="ECO:0000313" key="7">
    <source>
        <dbReference type="EMBL" id="ASP38235.1"/>
    </source>
</evidence>
<dbReference type="SUPFAM" id="SSF55073">
    <property type="entry name" value="Nucleotide cyclase"/>
    <property type="match status" value="1"/>
</dbReference>
<dbReference type="NCBIfam" id="TIGR00254">
    <property type="entry name" value="GGDEF"/>
    <property type="match status" value="1"/>
</dbReference>
<evidence type="ECO:0000256" key="3">
    <source>
        <dbReference type="ARBA" id="ARBA00034247"/>
    </source>
</evidence>
<dbReference type="OrthoDB" id="9812260at2"/>
<dbReference type="CDD" id="cd01949">
    <property type="entry name" value="GGDEF"/>
    <property type="match status" value="1"/>
</dbReference>
<dbReference type="RefSeq" id="WP_094059434.1">
    <property type="nucleotide sequence ID" value="NZ_CP022530.1"/>
</dbReference>
<keyword evidence="8" id="KW-1185">Reference proteome</keyword>
<comment type="cofactor">
    <cofactor evidence="1">
        <name>Mg(2+)</name>
        <dbReference type="ChEBI" id="CHEBI:18420"/>
    </cofactor>
</comment>
<dbReference type="InterPro" id="IPR011006">
    <property type="entry name" value="CheY-like_superfamily"/>
</dbReference>
<dbReference type="InterPro" id="IPR043128">
    <property type="entry name" value="Rev_trsase/Diguanyl_cyclase"/>
</dbReference>
<accession>A0A222FGQ4</accession>
<dbReference type="Gene3D" id="3.30.70.270">
    <property type="match status" value="1"/>
</dbReference>
<evidence type="ECO:0000259" key="6">
    <source>
        <dbReference type="PROSITE" id="PS50887"/>
    </source>
</evidence>
<dbReference type="InterPro" id="IPR000160">
    <property type="entry name" value="GGDEF_dom"/>
</dbReference>
<feature type="domain" description="GGDEF" evidence="6">
    <location>
        <begin position="286"/>
        <end position="417"/>
    </location>
</feature>
<organism evidence="7 8">
    <name type="scientific">Bacterioplanes sanyensis</name>
    <dbReference type="NCBI Taxonomy" id="1249553"/>
    <lineage>
        <taxon>Bacteria</taxon>
        <taxon>Pseudomonadati</taxon>
        <taxon>Pseudomonadota</taxon>
        <taxon>Gammaproteobacteria</taxon>
        <taxon>Oceanospirillales</taxon>
        <taxon>Oceanospirillaceae</taxon>
        <taxon>Bacterioplanes</taxon>
    </lineage>
</organism>
<dbReference type="EMBL" id="CP022530">
    <property type="protein sequence ID" value="ASP38235.1"/>
    <property type="molecule type" value="Genomic_DNA"/>
</dbReference>
<evidence type="ECO:0000256" key="4">
    <source>
        <dbReference type="PROSITE-ProRule" id="PRU00169"/>
    </source>
</evidence>
<proteinExistence type="predicted"/>
<evidence type="ECO:0000259" key="5">
    <source>
        <dbReference type="PROSITE" id="PS50110"/>
    </source>
</evidence>
<dbReference type="EC" id="2.7.7.65" evidence="2"/>
<feature type="domain" description="Response regulatory" evidence="5">
    <location>
        <begin position="126"/>
        <end position="243"/>
    </location>
</feature>
<dbReference type="InterPro" id="IPR001789">
    <property type="entry name" value="Sig_transdc_resp-reg_receiver"/>
</dbReference>
<dbReference type="Gene3D" id="3.40.50.2300">
    <property type="match status" value="2"/>
</dbReference>
<dbReference type="GO" id="GO:0005886">
    <property type="term" value="C:plasma membrane"/>
    <property type="evidence" value="ECO:0007669"/>
    <property type="project" value="TreeGrafter"/>
</dbReference>
<dbReference type="SUPFAM" id="SSF52172">
    <property type="entry name" value="CheY-like"/>
    <property type="match status" value="2"/>
</dbReference>
<dbReference type="KEGG" id="bsan:CHH28_05875"/>
<dbReference type="InterPro" id="IPR029787">
    <property type="entry name" value="Nucleotide_cyclase"/>
</dbReference>
<feature type="domain" description="Response regulatory" evidence="5">
    <location>
        <begin position="3"/>
        <end position="118"/>
    </location>
</feature>
<sequence>MARYLVVEDSNVVVKILKHLAKATLGEDVVFATSMAAAQQAYQQHQHTLEVALVDLSLPDAPDGELVDYLLEQKLPVVVLTGSSDSHKRDILQAKGIADYVIKESRYSYQYALNMIRRLSHNRQVEVLVVEDSKMARKHIQLLLSLHCYHVHTAEDGVQAMKRLHQHPDIQLVITDYNMPNMDGFELVQAIRHEFEKRRIAIIGLSGQGDNHLSVRFIKNGANDFLNKPFEQEEFFCRVTNNIETITLLKEMEQQANRDFLTGLFNRRYFQDTAGELVTQANKANKPVSAAIIDVDHFKQINDEYGHQGGDAALVHIARLLNELTQPFLLARTGGEEFSLLMPGLNEVKAYEFADALRARVADGIVDVNDDAYTRVTISVGIATGTQAELDELLNRADVHLFQAKESGRNLVVGEQD</sequence>
<dbReference type="GO" id="GO:0043709">
    <property type="term" value="P:cell adhesion involved in single-species biofilm formation"/>
    <property type="evidence" value="ECO:0007669"/>
    <property type="project" value="TreeGrafter"/>
</dbReference>
<evidence type="ECO:0000256" key="1">
    <source>
        <dbReference type="ARBA" id="ARBA00001946"/>
    </source>
</evidence>
<protein>
    <recommendedName>
        <fullName evidence="2">diguanylate cyclase</fullName>
        <ecNumber evidence="2">2.7.7.65</ecNumber>
    </recommendedName>
</protein>
<dbReference type="PROSITE" id="PS50887">
    <property type="entry name" value="GGDEF"/>
    <property type="match status" value="1"/>
</dbReference>
<gene>
    <name evidence="7" type="ORF">CHH28_05875</name>
</gene>
<comment type="catalytic activity">
    <reaction evidence="3">
        <text>2 GTP = 3',3'-c-di-GMP + 2 diphosphate</text>
        <dbReference type="Rhea" id="RHEA:24898"/>
        <dbReference type="ChEBI" id="CHEBI:33019"/>
        <dbReference type="ChEBI" id="CHEBI:37565"/>
        <dbReference type="ChEBI" id="CHEBI:58805"/>
        <dbReference type="EC" id="2.7.7.65"/>
    </reaction>
</comment>
<dbReference type="GO" id="GO:0000160">
    <property type="term" value="P:phosphorelay signal transduction system"/>
    <property type="evidence" value="ECO:0007669"/>
    <property type="project" value="InterPro"/>
</dbReference>
<dbReference type="GO" id="GO:1902201">
    <property type="term" value="P:negative regulation of bacterial-type flagellum-dependent cell motility"/>
    <property type="evidence" value="ECO:0007669"/>
    <property type="project" value="TreeGrafter"/>
</dbReference>
<dbReference type="PROSITE" id="PS50110">
    <property type="entry name" value="RESPONSE_REGULATORY"/>
    <property type="match status" value="2"/>
</dbReference>
<dbReference type="GO" id="GO:0052621">
    <property type="term" value="F:diguanylate cyclase activity"/>
    <property type="evidence" value="ECO:0007669"/>
    <property type="project" value="UniProtKB-EC"/>
</dbReference>
<dbReference type="PANTHER" id="PTHR45138">
    <property type="entry name" value="REGULATORY COMPONENTS OF SENSORY TRANSDUCTION SYSTEM"/>
    <property type="match status" value="1"/>
</dbReference>
<name>A0A222FGQ4_9GAMM</name>
<evidence type="ECO:0000256" key="2">
    <source>
        <dbReference type="ARBA" id="ARBA00012528"/>
    </source>
</evidence>
<dbReference type="Pfam" id="PF00072">
    <property type="entry name" value="Response_reg"/>
    <property type="match status" value="2"/>
</dbReference>
<dbReference type="CDD" id="cd17544">
    <property type="entry name" value="REC_2_GGDEF"/>
    <property type="match status" value="1"/>
</dbReference>
<dbReference type="Pfam" id="PF00990">
    <property type="entry name" value="GGDEF"/>
    <property type="match status" value="1"/>
</dbReference>
<evidence type="ECO:0000313" key="8">
    <source>
        <dbReference type="Proteomes" id="UP000202440"/>
    </source>
</evidence>
<dbReference type="Proteomes" id="UP000202440">
    <property type="component" value="Chromosome"/>
</dbReference>
<dbReference type="InterPro" id="IPR050469">
    <property type="entry name" value="Diguanylate_Cyclase"/>
</dbReference>
<feature type="modified residue" description="4-aspartylphosphate" evidence="4">
    <location>
        <position position="176"/>
    </location>
</feature>
<dbReference type="AlphaFoldDB" id="A0A222FGQ4"/>
<reference evidence="7 8" key="1">
    <citation type="submission" date="2017-07" db="EMBL/GenBank/DDBJ databases">
        <title>Annotated genome sequence of Bacterioplanes sanyensis isolated from Red Sea.</title>
        <authorList>
            <person name="Rehman Z.U."/>
        </authorList>
    </citation>
    <scope>NUCLEOTIDE SEQUENCE [LARGE SCALE GENOMIC DNA]</scope>
    <source>
        <strain evidence="7 8">NV9</strain>
    </source>
</reference>
<feature type="modified residue" description="4-aspartylphosphate" evidence="4">
    <location>
        <position position="55"/>
    </location>
</feature>
<dbReference type="SMART" id="SM00448">
    <property type="entry name" value="REC"/>
    <property type="match status" value="2"/>
</dbReference>
<dbReference type="SMART" id="SM00267">
    <property type="entry name" value="GGDEF"/>
    <property type="match status" value="1"/>
</dbReference>
<keyword evidence="4" id="KW-0597">Phosphoprotein</keyword>